<protein>
    <submittedName>
        <fullName evidence="2">Uncharacterized protein</fullName>
    </submittedName>
</protein>
<evidence type="ECO:0000313" key="3">
    <source>
        <dbReference type="Proteomes" id="UP000799302"/>
    </source>
</evidence>
<dbReference type="EMBL" id="MU004237">
    <property type="protein sequence ID" value="KAF2667545.1"/>
    <property type="molecule type" value="Genomic_DNA"/>
</dbReference>
<name>A0A6A6U5I6_9PEZI</name>
<dbReference type="Proteomes" id="UP000799302">
    <property type="component" value="Unassembled WGS sequence"/>
</dbReference>
<sequence>MLQDALQKLANELADEQLEQGLTLEYRDEVEVSSTPLREDSMLRDNFNTGPDQEELDEILEAEGEEDLEEDQVIISGQFEDWSTGGPNCSCLCARWEKPVKKCSCHCHWMGTSTSEDIAHLQLHSGRRLMRDVDEAFLIRKHEREGLDRRERARKRLPERREKQRKKRADPDEKRKRSEYLRKRKAKRIEEMMKNSDIKNFEKGRDERST</sequence>
<feature type="compositionally biased region" description="Basic residues" evidence="1">
    <location>
        <begin position="152"/>
        <end position="168"/>
    </location>
</feature>
<evidence type="ECO:0000313" key="2">
    <source>
        <dbReference type="EMBL" id="KAF2667545.1"/>
    </source>
</evidence>
<feature type="region of interest" description="Disordered" evidence="1">
    <location>
        <begin position="148"/>
        <end position="210"/>
    </location>
</feature>
<organism evidence="2 3">
    <name type="scientific">Microthyrium microscopicum</name>
    <dbReference type="NCBI Taxonomy" id="703497"/>
    <lineage>
        <taxon>Eukaryota</taxon>
        <taxon>Fungi</taxon>
        <taxon>Dikarya</taxon>
        <taxon>Ascomycota</taxon>
        <taxon>Pezizomycotina</taxon>
        <taxon>Dothideomycetes</taxon>
        <taxon>Dothideomycetes incertae sedis</taxon>
        <taxon>Microthyriales</taxon>
        <taxon>Microthyriaceae</taxon>
        <taxon>Microthyrium</taxon>
    </lineage>
</organism>
<evidence type="ECO:0000256" key="1">
    <source>
        <dbReference type="SAM" id="MobiDB-lite"/>
    </source>
</evidence>
<proteinExistence type="predicted"/>
<feature type="compositionally biased region" description="Basic and acidic residues" evidence="1">
    <location>
        <begin position="169"/>
        <end position="181"/>
    </location>
</feature>
<reference evidence="2" key="1">
    <citation type="journal article" date="2020" name="Stud. Mycol.">
        <title>101 Dothideomycetes genomes: a test case for predicting lifestyles and emergence of pathogens.</title>
        <authorList>
            <person name="Haridas S."/>
            <person name="Albert R."/>
            <person name="Binder M."/>
            <person name="Bloem J."/>
            <person name="Labutti K."/>
            <person name="Salamov A."/>
            <person name="Andreopoulos B."/>
            <person name="Baker S."/>
            <person name="Barry K."/>
            <person name="Bills G."/>
            <person name="Bluhm B."/>
            <person name="Cannon C."/>
            <person name="Castanera R."/>
            <person name="Culley D."/>
            <person name="Daum C."/>
            <person name="Ezra D."/>
            <person name="Gonzalez J."/>
            <person name="Henrissat B."/>
            <person name="Kuo A."/>
            <person name="Liang C."/>
            <person name="Lipzen A."/>
            <person name="Lutzoni F."/>
            <person name="Magnuson J."/>
            <person name="Mondo S."/>
            <person name="Nolan M."/>
            <person name="Ohm R."/>
            <person name="Pangilinan J."/>
            <person name="Park H.-J."/>
            <person name="Ramirez L."/>
            <person name="Alfaro M."/>
            <person name="Sun H."/>
            <person name="Tritt A."/>
            <person name="Yoshinaga Y."/>
            <person name="Zwiers L.-H."/>
            <person name="Turgeon B."/>
            <person name="Goodwin S."/>
            <person name="Spatafora J."/>
            <person name="Crous P."/>
            <person name="Grigoriev I."/>
        </authorList>
    </citation>
    <scope>NUCLEOTIDE SEQUENCE</scope>
    <source>
        <strain evidence="2">CBS 115976</strain>
    </source>
</reference>
<feature type="compositionally biased region" description="Basic and acidic residues" evidence="1">
    <location>
        <begin position="188"/>
        <end position="210"/>
    </location>
</feature>
<dbReference type="AlphaFoldDB" id="A0A6A6U5I6"/>
<accession>A0A6A6U5I6</accession>
<gene>
    <name evidence="2" type="ORF">BT63DRAFT_456843</name>
</gene>
<keyword evidence="3" id="KW-1185">Reference proteome</keyword>